<feature type="non-terminal residue" evidence="3">
    <location>
        <position position="1"/>
    </location>
</feature>
<comment type="caution">
    <text evidence="3">The sequence shown here is derived from an EMBL/GenBank/DDBJ whole genome shotgun (WGS) entry which is preliminary data.</text>
</comment>
<gene>
    <name evidence="3" type="ORF">S01H4_20618</name>
</gene>
<name>X0Z977_9ZZZZ</name>
<keyword evidence="1" id="KW-0175">Coiled coil</keyword>
<dbReference type="Gene3D" id="1.25.40.10">
    <property type="entry name" value="Tetratricopeptide repeat domain"/>
    <property type="match status" value="1"/>
</dbReference>
<organism evidence="3">
    <name type="scientific">marine sediment metagenome</name>
    <dbReference type="NCBI Taxonomy" id="412755"/>
    <lineage>
        <taxon>unclassified sequences</taxon>
        <taxon>metagenomes</taxon>
        <taxon>ecological metagenomes</taxon>
    </lineage>
</organism>
<dbReference type="EMBL" id="BART01009281">
    <property type="protein sequence ID" value="GAG65900.1"/>
    <property type="molecule type" value="Genomic_DNA"/>
</dbReference>
<feature type="compositionally biased region" description="Basic and acidic residues" evidence="2">
    <location>
        <begin position="72"/>
        <end position="86"/>
    </location>
</feature>
<feature type="region of interest" description="Disordered" evidence="2">
    <location>
        <begin position="1"/>
        <end position="86"/>
    </location>
</feature>
<sequence>DIVALASAERRRQRIQQGLGAKTRPVEIDEYKYKKRNDSNLTRPKGHKLLEQMKLSEKRNEKLKNTSQSNVKEQENNFESKWKDKQNKLDKLREEKKQKDELIAKGQDLLEKGNQKLKRKEYEEAKVFYTQAIELFTQLGWHNQIGILEKELWNIDLHKKEEEKKGEMANLTKLKQEQEFQSRVSKVMSEKERYNKKLQQQQTALSPEIRSKIEKIKLVQLKAEKDESSNNLSRALARYQYILELYQSIPKENIDLSNEILKIEQKILDLKAKS</sequence>
<dbReference type="InterPro" id="IPR011990">
    <property type="entry name" value="TPR-like_helical_dom_sf"/>
</dbReference>
<protein>
    <submittedName>
        <fullName evidence="3">Uncharacterized protein</fullName>
    </submittedName>
</protein>
<evidence type="ECO:0000256" key="2">
    <source>
        <dbReference type="SAM" id="MobiDB-lite"/>
    </source>
</evidence>
<evidence type="ECO:0000313" key="3">
    <source>
        <dbReference type="EMBL" id="GAG65900.1"/>
    </source>
</evidence>
<feature type="compositionally biased region" description="Basic and acidic residues" evidence="2">
    <location>
        <begin position="48"/>
        <end position="64"/>
    </location>
</feature>
<accession>X0Z977</accession>
<evidence type="ECO:0000256" key="1">
    <source>
        <dbReference type="SAM" id="Coils"/>
    </source>
</evidence>
<dbReference type="AlphaFoldDB" id="X0Z977"/>
<feature type="coiled-coil region" evidence="1">
    <location>
        <begin position="157"/>
        <end position="273"/>
    </location>
</feature>
<feature type="compositionally biased region" description="Basic and acidic residues" evidence="2">
    <location>
        <begin position="24"/>
        <end position="38"/>
    </location>
</feature>
<proteinExistence type="predicted"/>
<reference evidence="3" key="1">
    <citation type="journal article" date="2014" name="Front. Microbiol.">
        <title>High frequency of phylogenetically diverse reductive dehalogenase-homologous genes in deep subseafloor sedimentary metagenomes.</title>
        <authorList>
            <person name="Kawai M."/>
            <person name="Futagami T."/>
            <person name="Toyoda A."/>
            <person name="Takaki Y."/>
            <person name="Nishi S."/>
            <person name="Hori S."/>
            <person name="Arai W."/>
            <person name="Tsubouchi T."/>
            <person name="Morono Y."/>
            <person name="Uchiyama I."/>
            <person name="Ito T."/>
            <person name="Fujiyama A."/>
            <person name="Inagaki F."/>
            <person name="Takami H."/>
        </authorList>
    </citation>
    <scope>NUCLEOTIDE SEQUENCE</scope>
    <source>
        <strain evidence="3">Expedition CK06-06</strain>
    </source>
</reference>